<dbReference type="InterPro" id="IPR036249">
    <property type="entry name" value="Thioredoxin-like_sf"/>
</dbReference>
<dbReference type="GO" id="GO:0030313">
    <property type="term" value="C:cell envelope"/>
    <property type="evidence" value="ECO:0007669"/>
    <property type="project" value="UniProtKB-SubCell"/>
</dbReference>
<evidence type="ECO:0000256" key="1">
    <source>
        <dbReference type="ARBA" id="ARBA00004196"/>
    </source>
</evidence>
<dbReference type="InterPro" id="IPR013766">
    <property type="entry name" value="Thioredoxin_domain"/>
</dbReference>
<dbReference type="InterPro" id="IPR013740">
    <property type="entry name" value="Redoxin"/>
</dbReference>
<evidence type="ECO:0000259" key="4">
    <source>
        <dbReference type="PROSITE" id="PS51352"/>
    </source>
</evidence>
<dbReference type="PANTHER" id="PTHR42852:SF13">
    <property type="entry name" value="PROTEIN DIPZ"/>
    <property type="match status" value="1"/>
</dbReference>
<gene>
    <name evidence="5" type="ORF">H8R02_06235</name>
</gene>
<evidence type="ECO:0000313" key="6">
    <source>
        <dbReference type="Proteomes" id="UP000596827"/>
    </source>
</evidence>
<dbReference type="PROSITE" id="PS00194">
    <property type="entry name" value="THIOREDOXIN_1"/>
    <property type="match status" value="1"/>
</dbReference>
<evidence type="ECO:0000313" key="5">
    <source>
        <dbReference type="EMBL" id="MBC5764041.1"/>
    </source>
</evidence>
<keyword evidence="2" id="KW-0201">Cytochrome c-type biogenesis</keyword>
<feature type="domain" description="Thioredoxin" evidence="4">
    <location>
        <begin position="27"/>
        <end position="168"/>
    </location>
</feature>
<sequence>MKRRAVLALAGAAALAGCGDKPAAKASRNGPRLPWLPVTDLAGEPATLAPTSTAGRIVNFWALWCPPCRYELPGLQRLAQSLAPRRIEVTTIALEEDGFRVREYLAKHAAKLPSVLMHPGLPAVRDLGLDRLPQTFLLAADGTVLSVWVGAREWDDAEVRAGIDRVMDAA</sequence>
<dbReference type="PROSITE" id="PS51257">
    <property type="entry name" value="PROKAR_LIPOPROTEIN"/>
    <property type="match status" value="1"/>
</dbReference>
<dbReference type="CDD" id="cd02966">
    <property type="entry name" value="TlpA_like_family"/>
    <property type="match status" value="1"/>
</dbReference>
<dbReference type="Pfam" id="PF08534">
    <property type="entry name" value="Redoxin"/>
    <property type="match status" value="1"/>
</dbReference>
<dbReference type="AlphaFoldDB" id="A0A923M565"/>
<dbReference type="PROSITE" id="PS51352">
    <property type="entry name" value="THIOREDOXIN_2"/>
    <property type="match status" value="1"/>
</dbReference>
<dbReference type="Gene3D" id="3.40.30.10">
    <property type="entry name" value="Glutaredoxin"/>
    <property type="match status" value="1"/>
</dbReference>
<reference evidence="5" key="1">
    <citation type="submission" date="2020-08" db="EMBL/GenBank/DDBJ databases">
        <title>Ramlibacter sp. GTP1 16S ribosomal RNA gene genome sequencing and assembly.</title>
        <authorList>
            <person name="Kang M."/>
        </authorList>
    </citation>
    <scope>NUCLEOTIDE SEQUENCE</scope>
    <source>
        <strain evidence="5">GTP1</strain>
    </source>
</reference>
<accession>A0A923M565</accession>
<dbReference type="EMBL" id="JACORU010000001">
    <property type="protein sequence ID" value="MBC5764041.1"/>
    <property type="molecule type" value="Genomic_DNA"/>
</dbReference>
<name>A0A923M565_9BURK</name>
<evidence type="ECO:0000256" key="3">
    <source>
        <dbReference type="ARBA" id="ARBA00023284"/>
    </source>
</evidence>
<dbReference type="PANTHER" id="PTHR42852">
    <property type="entry name" value="THIOL:DISULFIDE INTERCHANGE PROTEIN DSBE"/>
    <property type="match status" value="1"/>
</dbReference>
<dbReference type="InterPro" id="IPR017937">
    <property type="entry name" value="Thioredoxin_CS"/>
</dbReference>
<comment type="subcellular location">
    <subcellularLocation>
        <location evidence="1">Cell envelope</location>
    </subcellularLocation>
</comment>
<proteinExistence type="predicted"/>
<comment type="caution">
    <text evidence="5">The sequence shown here is derived from an EMBL/GenBank/DDBJ whole genome shotgun (WGS) entry which is preliminary data.</text>
</comment>
<dbReference type="GO" id="GO:0017004">
    <property type="term" value="P:cytochrome complex assembly"/>
    <property type="evidence" value="ECO:0007669"/>
    <property type="project" value="UniProtKB-KW"/>
</dbReference>
<protein>
    <submittedName>
        <fullName evidence="5">TlpA family protein disulfide reductase</fullName>
    </submittedName>
</protein>
<keyword evidence="3" id="KW-0676">Redox-active center</keyword>
<dbReference type="InterPro" id="IPR050553">
    <property type="entry name" value="Thioredoxin_ResA/DsbE_sf"/>
</dbReference>
<dbReference type="RefSeq" id="WP_187080446.1">
    <property type="nucleotide sequence ID" value="NZ_JACORU010000001.1"/>
</dbReference>
<dbReference type="SUPFAM" id="SSF52833">
    <property type="entry name" value="Thioredoxin-like"/>
    <property type="match status" value="1"/>
</dbReference>
<evidence type="ECO:0000256" key="2">
    <source>
        <dbReference type="ARBA" id="ARBA00022748"/>
    </source>
</evidence>
<keyword evidence="6" id="KW-1185">Reference proteome</keyword>
<dbReference type="Proteomes" id="UP000596827">
    <property type="component" value="Unassembled WGS sequence"/>
</dbReference>
<dbReference type="GO" id="GO:0015036">
    <property type="term" value="F:disulfide oxidoreductase activity"/>
    <property type="evidence" value="ECO:0007669"/>
    <property type="project" value="UniProtKB-ARBA"/>
</dbReference>
<organism evidence="5 6">
    <name type="scientific">Ramlibacter albus</name>
    <dbReference type="NCBI Taxonomy" id="2079448"/>
    <lineage>
        <taxon>Bacteria</taxon>
        <taxon>Pseudomonadati</taxon>
        <taxon>Pseudomonadota</taxon>
        <taxon>Betaproteobacteria</taxon>
        <taxon>Burkholderiales</taxon>
        <taxon>Comamonadaceae</taxon>
        <taxon>Ramlibacter</taxon>
    </lineage>
</organism>